<dbReference type="Pfam" id="PF02737">
    <property type="entry name" value="3HCDH_N"/>
    <property type="match status" value="1"/>
</dbReference>
<evidence type="ECO:0000313" key="6">
    <source>
        <dbReference type="Proteomes" id="UP000545490"/>
    </source>
</evidence>
<dbReference type="PANTHER" id="PTHR48075:SF1">
    <property type="entry name" value="LAMBDA-CRYSTALLIN HOMOLOG"/>
    <property type="match status" value="1"/>
</dbReference>
<dbReference type="GO" id="GO:0006631">
    <property type="term" value="P:fatty acid metabolic process"/>
    <property type="evidence" value="ECO:0007669"/>
    <property type="project" value="InterPro"/>
</dbReference>
<feature type="domain" description="3-hydroxyacyl-CoA dehydrogenase NAD binding" evidence="4">
    <location>
        <begin position="8"/>
        <end position="187"/>
    </location>
</feature>
<dbReference type="InterPro" id="IPR036291">
    <property type="entry name" value="NAD(P)-bd_dom_sf"/>
</dbReference>
<dbReference type="InterPro" id="IPR008927">
    <property type="entry name" value="6-PGluconate_DH-like_C_sf"/>
</dbReference>
<reference evidence="5 6" key="1">
    <citation type="submission" date="2020-08" db="EMBL/GenBank/DDBJ databases">
        <title>Genomic Encyclopedia of Type Strains, Phase IV (KMG-IV): sequencing the most valuable type-strain genomes for metagenomic binning, comparative biology and taxonomic classification.</title>
        <authorList>
            <person name="Goeker M."/>
        </authorList>
    </citation>
    <scope>NUCLEOTIDE SEQUENCE [LARGE SCALE GENOMIC DNA]</scope>
    <source>
        <strain evidence="5 6">DSM 19331</strain>
    </source>
</reference>
<dbReference type="InterPro" id="IPR013328">
    <property type="entry name" value="6PGD_dom2"/>
</dbReference>
<evidence type="ECO:0000256" key="1">
    <source>
        <dbReference type="ARBA" id="ARBA00009463"/>
    </source>
</evidence>
<evidence type="ECO:0000313" key="5">
    <source>
        <dbReference type="EMBL" id="MBB3917633.1"/>
    </source>
</evidence>
<comment type="similarity">
    <text evidence="1">Belongs to the 3-hydroxyacyl-CoA dehydrogenase family.</text>
</comment>
<dbReference type="RefSeq" id="WP_183605051.1">
    <property type="nucleotide sequence ID" value="NZ_JACIDG010000014.1"/>
</dbReference>
<name>A0A7W6B8H5_9HYPH</name>
<feature type="domain" description="3-hydroxyacyl-CoA dehydrogenase C-terminal" evidence="3">
    <location>
        <begin position="191"/>
        <end position="261"/>
    </location>
</feature>
<accession>A0A7W6B8H5</accession>
<dbReference type="AlphaFoldDB" id="A0A7W6B8H5"/>
<evidence type="ECO:0000259" key="4">
    <source>
        <dbReference type="Pfam" id="PF02737"/>
    </source>
</evidence>
<dbReference type="Gene3D" id="3.40.50.720">
    <property type="entry name" value="NAD(P)-binding Rossmann-like Domain"/>
    <property type="match status" value="1"/>
</dbReference>
<dbReference type="Gene3D" id="1.10.1040.10">
    <property type="entry name" value="N-(1-d-carboxylethyl)-l-norvaline Dehydrogenase, domain 2"/>
    <property type="match status" value="1"/>
</dbReference>
<dbReference type="PROSITE" id="PS00067">
    <property type="entry name" value="3HCDH"/>
    <property type="match status" value="1"/>
</dbReference>
<dbReference type="PANTHER" id="PTHR48075">
    <property type="entry name" value="3-HYDROXYACYL-COA DEHYDROGENASE FAMILY PROTEIN"/>
    <property type="match status" value="1"/>
</dbReference>
<dbReference type="NCBIfam" id="NF004783">
    <property type="entry name" value="PRK06129.1"/>
    <property type="match status" value="1"/>
</dbReference>
<dbReference type="InterPro" id="IPR006176">
    <property type="entry name" value="3-OHacyl-CoA_DH_NAD-bd"/>
</dbReference>
<dbReference type="Pfam" id="PF00725">
    <property type="entry name" value="3HCDH"/>
    <property type="match status" value="1"/>
</dbReference>
<dbReference type="GO" id="GO:0070403">
    <property type="term" value="F:NAD+ binding"/>
    <property type="evidence" value="ECO:0007669"/>
    <property type="project" value="InterPro"/>
</dbReference>
<dbReference type="InterPro" id="IPR006180">
    <property type="entry name" value="3-OHacyl-CoA_DH_CS"/>
</dbReference>
<organism evidence="5 6">
    <name type="scientific">Rhizobium fabae</name>
    <dbReference type="NCBI Taxonomy" id="573179"/>
    <lineage>
        <taxon>Bacteria</taxon>
        <taxon>Pseudomonadati</taxon>
        <taxon>Pseudomonadota</taxon>
        <taxon>Alphaproteobacteria</taxon>
        <taxon>Hyphomicrobiales</taxon>
        <taxon>Rhizobiaceae</taxon>
        <taxon>Rhizobium/Agrobacterium group</taxon>
        <taxon>Rhizobium</taxon>
    </lineage>
</organism>
<gene>
    <name evidence="5" type="ORF">GGQ65_004952</name>
</gene>
<comment type="caution">
    <text evidence="5">The sequence shown here is derived from an EMBL/GenBank/DDBJ whole genome shotgun (WGS) entry which is preliminary data.</text>
</comment>
<evidence type="ECO:0000259" key="3">
    <source>
        <dbReference type="Pfam" id="PF00725"/>
    </source>
</evidence>
<protein>
    <submittedName>
        <fullName evidence="5">3-hydroxyacyl-CoA dehydrogenase</fullName>
    </submittedName>
</protein>
<dbReference type="Proteomes" id="UP000545490">
    <property type="component" value="Unassembled WGS sequence"/>
</dbReference>
<proteinExistence type="inferred from homology"/>
<dbReference type="SUPFAM" id="SSF51735">
    <property type="entry name" value="NAD(P)-binding Rossmann-fold domains"/>
    <property type="match status" value="1"/>
</dbReference>
<evidence type="ECO:0000256" key="2">
    <source>
        <dbReference type="ARBA" id="ARBA00023002"/>
    </source>
</evidence>
<dbReference type="SUPFAM" id="SSF48179">
    <property type="entry name" value="6-phosphogluconate dehydrogenase C-terminal domain-like"/>
    <property type="match status" value="1"/>
</dbReference>
<dbReference type="GO" id="GO:0050104">
    <property type="term" value="F:L-gulonate 3-dehydrogenase activity"/>
    <property type="evidence" value="ECO:0007669"/>
    <property type="project" value="TreeGrafter"/>
</dbReference>
<sequence length="320" mass="35386">MNTGAELQVAVVGVGLIGRAWTITFARAGRQVRLWDPDTEACSRAKDFIATVLNDLMENDLLGGRQPAEVLALITACATLEEALDGTGWVQECGPEKIEAKRALFARLDELSHPDTILASSSSALLPSAISEGLKGRQRCLVAHPINPPYLIPAAEVVPASWTSPEVMRKAEAFLTGIGQVPIMMKKEVDGFIMNRLQGALLEEAFRLVANGYASAEDVDRGIADGLALRWSFIGPFETIDLNAPGGIADYVERYQPMYSGMFEQMRERVDWEGPVLGDVLESRRRLLPESDLANRQVWRDRRLMRLRAHKSKVDKELSR</sequence>
<keyword evidence="2" id="KW-0560">Oxidoreductase</keyword>
<dbReference type="EMBL" id="JACIDG010000014">
    <property type="protein sequence ID" value="MBB3917633.1"/>
    <property type="molecule type" value="Genomic_DNA"/>
</dbReference>
<dbReference type="InterPro" id="IPR006108">
    <property type="entry name" value="3HC_DH_C"/>
</dbReference>